<dbReference type="VEuPathDB" id="VectorBase:MDOMA2_002053"/>
<feature type="coiled-coil region" evidence="1">
    <location>
        <begin position="737"/>
        <end position="782"/>
    </location>
</feature>
<feature type="region of interest" description="Disordered" evidence="2">
    <location>
        <begin position="803"/>
        <end position="831"/>
    </location>
</feature>
<evidence type="ECO:0000313" key="4">
    <source>
        <dbReference type="EnsemblMetazoa" id="MDOA003454-PB"/>
    </source>
</evidence>
<proteinExistence type="predicted"/>
<dbReference type="GeneID" id="101898436"/>
<dbReference type="eggNOG" id="ENOG502QPWE">
    <property type="taxonomic scope" value="Eukaryota"/>
</dbReference>
<reference evidence="6" key="2">
    <citation type="submission" date="2025-04" db="UniProtKB">
        <authorList>
            <consortium name="RefSeq"/>
        </authorList>
    </citation>
    <scope>IDENTIFICATION</scope>
    <source>
        <strain evidence="6 7">Aabys</strain>
        <tissue evidence="7">Whole body</tissue>
    </source>
</reference>
<sequence length="831" mass="93778">MSNDVHLAKVSKIHRNVTTKGAITSRSNFRLNNKGGGGEVIDDIRPSTDEEYLFGSISPRGGGCITMAQHFSGGDLLDSPDHTQRDTTESDNNISSCSTLDIVNKVDNLSLQQLEAKVRELTQLLIQTEEQKSAIQQQLEDCKAEKELCLRRLEVVSAAHECRITEMHCVIAELSKKLRNKQESTILEEQEPEGSEISYQEGSVYNSELNLTNPDAECQTDPLEEAEYSHAEVDHNLCSEVTDEIKLSDINYKAQVEALQEEILHLKAQVALLQSEVNANCTSGVAVGSAVEEPPSIEHFGADVATQSLDSPSLQLTHKDIDDQVLNDLNNTSTLTAVEDTYVTSPHKTPAIPKMAERVRLKCASKTEVDNITGMDLRNMEIKNANIVEHLVSDLKQNNSTLMESFTEPSQLDNELQRLQRKVEHLKVQNTVLSLTLDESKEHCERLYLLCGKYESNAIALQVALNCSDRAIEAYDVMLALLESKLGLIKEKSSAAEESRKAVESVARHLLDRLESEKNICENSLGPWQNSFSIPDKVSSKPWTPEDDNRLRYHVSKLKGRRSNVQNTIVQLESPFSDSFEKSRLALENKKELSGNKEKSSAVDLEMAVLMQELLNLREENIALKMKTEQAERDKQYANDRIEVLHEALSNFKQLQLQFNSDSSELFNHQHHQRQSHVEQQRASYSEAEHAALTEQQLIEALGRETELKGRIQCLIASVTETQKMSDEKYEHLHTSVRELQKTNQSLTQIIEQNKRKYQTRIRRLEQKIMDITLEMGRQQQLTSDIPQVAFGANKYKYRQHVSTHNSNATPPLTSSSAHLRHVENVPETTL</sequence>
<dbReference type="EnsemblMetazoa" id="MDOA003454-RB">
    <property type="protein sequence ID" value="MDOA003454-PB"/>
    <property type="gene ID" value="MDOA003454"/>
</dbReference>
<evidence type="ECO:0000256" key="1">
    <source>
        <dbReference type="SAM" id="Coils"/>
    </source>
</evidence>
<evidence type="ECO:0000313" key="7">
    <source>
        <dbReference type="RefSeq" id="XP_058981274.1"/>
    </source>
</evidence>
<dbReference type="InterPro" id="IPR019536">
    <property type="entry name" value="USHBP1_PDZ-bd"/>
</dbReference>
<dbReference type="KEGG" id="mde:101898436"/>
<dbReference type="STRING" id="7370.A0A1I8MCE0"/>
<feature type="compositionally biased region" description="Polar residues" evidence="2">
    <location>
        <begin position="803"/>
        <end position="818"/>
    </location>
</feature>
<evidence type="ECO:0000259" key="3">
    <source>
        <dbReference type="Pfam" id="PF10506"/>
    </source>
</evidence>
<dbReference type="RefSeq" id="XP_058981274.1">
    <property type="nucleotide sequence ID" value="XM_059125291.1"/>
</dbReference>
<evidence type="ECO:0000313" key="5">
    <source>
        <dbReference type="Proteomes" id="UP001652621"/>
    </source>
</evidence>
<dbReference type="InterPro" id="IPR040171">
    <property type="entry name" value="USBP1-like"/>
</dbReference>
<reference evidence="4" key="1">
    <citation type="submission" date="2020-05" db="UniProtKB">
        <authorList>
            <consortium name="EnsemblMetazoa"/>
        </authorList>
    </citation>
    <scope>IDENTIFICATION</scope>
    <source>
        <strain evidence="4">Aabys</strain>
    </source>
</reference>
<dbReference type="AlphaFoldDB" id="A0A1I8MCE0"/>
<feature type="coiled-coil region" evidence="1">
    <location>
        <begin position="607"/>
        <end position="634"/>
    </location>
</feature>
<evidence type="ECO:0000256" key="2">
    <source>
        <dbReference type="SAM" id="MobiDB-lite"/>
    </source>
</evidence>
<dbReference type="PANTHER" id="PTHR23347:SF6">
    <property type="entry name" value="FI17904P1"/>
    <property type="match status" value="1"/>
</dbReference>
<organism evidence="4">
    <name type="scientific">Musca domestica</name>
    <name type="common">House fly</name>
    <dbReference type="NCBI Taxonomy" id="7370"/>
    <lineage>
        <taxon>Eukaryota</taxon>
        <taxon>Metazoa</taxon>
        <taxon>Ecdysozoa</taxon>
        <taxon>Arthropoda</taxon>
        <taxon>Hexapoda</taxon>
        <taxon>Insecta</taxon>
        <taxon>Pterygota</taxon>
        <taxon>Neoptera</taxon>
        <taxon>Endopterygota</taxon>
        <taxon>Diptera</taxon>
        <taxon>Brachycera</taxon>
        <taxon>Muscomorpha</taxon>
        <taxon>Muscoidea</taxon>
        <taxon>Muscidae</taxon>
        <taxon>Musca</taxon>
    </lineage>
</organism>
<name>A0A1I8MCE0_MUSDO</name>
<accession>A0A1I8MCE0</accession>
<dbReference type="Proteomes" id="UP001652621">
    <property type="component" value="Unplaced"/>
</dbReference>
<dbReference type="OrthoDB" id="6256369at2759"/>
<evidence type="ECO:0000313" key="6">
    <source>
        <dbReference type="RefSeq" id="XP_005184266.1"/>
    </source>
</evidence>
<dbReference type="RefSeq" id="XP_005184266.1">
    <property type="nucleotide sequence ID" value="XM_005184209.3"/>
</dbReference>
<feature type="coiled-coil region" evidence="1">
    <location>
        <begin position="111"/>
        <end position="145"/>
    </location>
</feature>
<feature type="domain" description="Harmonin-binding protein USHBP1 PDZ-binding" evidence="3">
    <location>
        <begin position="418"/>
        <end position="481"/>
    </location>
</feature>
<keyword evidence="1" id="KW-0175">Coiled coil</keyword>
<dbReference type="VEuPathDB" id="VectorBase:MDOA003454"/>
<protein>
    <submittedName>
        <fullName evidence="6 7">Colorectal mutant cancer protein isoform X1</fullName>
    </submittedName>
</protein>
<gene>
    <name evidence="4" type="primary">101898436</name>
    <name evidence="6 7" type="synonym">LOC101898436</name>
</gene>
<dbReference type="PANTHER" id="PTHR23347">
    <property type="entry name" value="COLORECTAL MUTANT CANCER PROTEIN MCC PROTEIN -RELATED"/>
    <property type="match status" value="1"/>
</dbReference>
<keyword evidence="5" id="KW-1185">Reference proteome</keyword>
<dbReference type="Pfam" id="PF10506">
    <property type="entry name" value="USHBP1_PDZ-bd"/>
    <property type="match status" value="1"/>
</dbReference>